<dbReference type="EMBL" id="FNDD01000006">
    <property type="protein sequence ID" value="SDH00877.1"/>
    <property type="molecule type" value="Genomic_DNA"/>
</dbReference>
<evidence type="ECO:0000313" key="3">
    <source>
        <dbReference type="Proteomes" id="UP000198854"/>
    </source>
</evidence>
<proteinExistence type="inferred from homology"/>
<keyword evidence="3" id="KW-1185">Reference proteome</keyword>
<dbReference type="InterPro" id="IPR011322">
    <property type="entry name" value="N-reg_PII-like_a/b"/>
</dbReference>
<comment type="similarity">
    <text evidence="1">Belongs to the CutA family.</text>
</comment>
<dbReference type="OrthoDB" id="37622at2"/>
<dbReference type="PANTHER" id="PTHR23419">
    <property type="entry name" value="DIVALENT CATION TOLERANCE CUTA-RELATED"/>
    <property type="match status" value="1"/>
</dbReference>
<evidence type="ECO:0000256" key="1">
    <source>
        <dbReference type="ARBA" id="ARBA00010169"/>
    </source>
</evidence>
<accession>A0A1G7YWX4</accession>
<dbReference type="SUPFAM" id="SSF54913">
    <property type="entry name" value="GlnB-like"/>
    <property type="match status" value="1"/>
</dbReference>
<name>A0A1G7YWX4_9VIBR</name>
<dbReference type="AlphaFoldDB" id="A0A1G7YWX4"/>
<reference evidence="2 3" key="1">
    <citation type="submission" date="2016-10" db="EMBL/GenBank/DDBJ databases">
        <authorList>
            <person name="de Groot N.N."/>
        </authorList>
    </citation>
    <scope>NUCLEOTIDE SEQUENCE [LARGE SCALE GENOMIC DNA]</scope>
    <source>
        <strain evidence="2 3">CGMCC 1.10228</strain>
    </source>
</reference>
<dbReference type="STRING" id="861298.SAMN04488136_10694"/>
<dbReference type="Proteomes" id="UP000198854">
    <property type="component" value="Unassembled WGS sequence"/>
</dbReference>
<dbReference type="InterPro" id="IPR004323">
    <property type="entry name" value="Ion_tolerance_CutA"/>
</dbReference>
<protein>
    <submittedName>
        <fullName evidence="2">Divalent cation tolerance protein</fullName>
    </submittedName>
</protein>
<dbReference type="GO" id="GO:0010038">
    <property type="term" value="P:response to metal ion"/>
    <property type="evidence" value="ECO:0007669"/>
    <property type="project" value="InterPro"/>
</dbReference>
<gene>
    <name evidence="2" type="ORF">SAMN04488136_10694</name>
</gene>
<sequence length="110" mass="12385">MNAPFCMVLTTTNNPQTTKRLIDAILIQKLAACVQCSSIDSHYLWQGKVCNDKETLLVIKTTDASYAALERLIIDLHDYETPQVIKVPFSEGAFAYLQWINQTTQTDSES</sequence>
<dbReference type="PANTHER" id="PTHR23419:SF8">
    <property type="entry name" value="FI09726P"/>
    <property type="match status" value="1"/>
</dbReference>
<dbReference type="GO" id="GO:0005507">
    <property type="term" value="F:copper ion binding"/>
    <property type="evidence" value="ECO:0007669"/>
    <property type="project" value="TreeGrafter"/>
</dbReference>
<organism evidence="2 3">
    <name type="scientific">Vibrio xiamenensis</name>
    <dbReference type="NCBI Taxonomy" id="861298"/>
    <lineage>
        <taxon>Bacteria</taxon>
        <taxon>Pseudomonadati</taxon>
        <taxon>Pseudomonadota</taxon>
        <taxon>Gammaproteobacteria</taxon>
        <taxon>Vibrionales</taxon>
        <taxon>Vibrionaceae</taxon>
        <taxon>Vibrio</taxon>
    </lineage>
</organism>
<evidence type="ECO:0000313" key="2">
    <source>
        <dbReference type="EMBL" id="SDH00877.1"/>
    </source>
</evidence>
<dbReference type="InterPro" id="IPR015867">
    <property type="entry name" value="N-reg_PII/ATP_PRibTrfase_C"/>
</dbReference>
<dbReference type="RefSeq" id="WP_093271454.1">
    <property type="nucleotide sequence ID" value="NZ_FNDD01000006.1"/>
</dbReference>
<dbReference type="Pfam" id="PF03091">
    <property type="entry name" value="CutA1"/>
    <property type="match status" value="1"/>
</dbReference>
<dbReference type="Gene3D" id="3.30.70.120">
    <property type="match status" value="1"/>
</dbReference>